<dbReference type="EnsemblPlants" id="AUR62002827-RA">
    <property type="protein sequence ID" value="AUR62002827-RA:cds"/>
    <property type="gene ID" value="AUR62002827"/>
</dbReference>
<keyword evidence="1" id="KW-0645">Protease</keyword>
<keyword evidence="1" id="KW-0378">Hydrolase</keyword>
<sequence length="408" mass="45503">MKTIWEELESLNVLPAIGEVNAEVAAFLKALGKQNEEHKLFQFLNGLDDAYGPQRSQILMMRTLHLLKQHKDRGKSGNASSKWNKSKKGGSKSAAIVQSSNQSDSGFSSTSSGNQFTMQQIKAMLRMMPTASRQAAPNNDDELEISYAGMVSCYFAESITNGWIIDSGASDHMTGNLDNMLNVVKSINEPKINMPTGHTASISHIGNVRLENGLSLKNVLYVPSFKHNLLSVKKLLQDSKCRVQFYAEYCIIEELQSSVVKGIGVIKNGLYYLKSEQIESVIQEMKKEIMSKNGIKNGEKSAMTTNTYSNVPSMVKNAPVLSSRTLWHHRLGHAPFTRIEKIHNLKGVKSSSSDVCLTCPLAKFTKLPYNLSVSREKEPFELVHLDTWGPYRVPTKGKYKYFLTLVDD</sequence>
<accession>A0A803KUW9</accession>
<feature type="domain" description="Retrovirus-related Pol polyprotein from transposon TNT 1-94-like beta-barrel" evidence="4">
    <location>
        <begin position="163"/>
        <end position="237"/>
    </location>
</feature>
<evidence type="ECO:0000256" key="2">
    <source>
        <dbReference type="SAM" id="MobiDB-lite"/>
    </source>
</evidence>
<feature type="domain" description="GAG-pre-integrase" evidence="3">
    <location>
        <begin position="315"/>
        <end position="363"/>
    </location>
</feature>
<reference evidence="5" key="2">
    <citation type="submission" date="2021-03" db="UniProtKB">
        <authorList>
            <consortium name="EnsemblPlants"/>
        </authorList>
    </citation>
    <scope>IDENTIFICATION</scope>
</reference>
<dbReference type="InterPro" id="IPR025724">
    <property type="entry name" value="GAG-pre-integrase_dom"/>
</dbReference>
<dbReference type="AlphaFoldDB" id="A0A803KUW9"/>
<organism evidence="5 6">
    <name type="scientific">Chenopodium quinoa</name>
    <name type="common">Quinoa</name>
    <dbReference type="NCBI Taxonomy" id="63459"/>
    <lineage>
        <taxon>Eukaryota</taxon>
        <taxon>Viridiplantae</taxon>
        <taxon>Streptophyta</taxon>
        <taxon>Embryophyta</taxon>
        <taxon>Tracheophyta</taxon>
        <taxon>Spermatophyta</taxon>
        <taxon>Magnoliopsida</taxon>
        <taxon>eudicotyledons</taxon>
        <taxon>Gunneridae</taxon>
        <taxon>Pentapetalae</taxon>
        <taxon>Caryophyllales</taxon>
        <taxon>Chenopodiaceae</taxon>
        <taxon>Chenopodioideae</taxon>
        <taxon>Atripliceae</taxon>
        <taxon>Chenopodium</taxon>
    </lineage>
</organism>
<feature type="compositionally biased region" description="Low complexity" evidence="2">
    <location>
        <begin position="91"/>
        <end position="113"/>
    </location>
</feature>
<dbReference type="Pfam" id="PF13976">
    <property type="entry name" value="gag_pre-integrs"/>
    <property type="match status" value="1"/>
</dbReference>
<protein>
    <recommendedName>
        <fullName evidence="7">GAG-pre-integrase domain-containing protein</fullName>
    </recommendedName>
</protein>
<keyword evidence="6" id="KW-1185">Reference proteome</keyword>
<dbReference type="Gramene" id="AUR62002827-RA">
    <property type="protein sequence ID" value="AUR62002827-RA:cds"/>
    <property type="gene ID" value="AUR62002827"/>
</dbReference>
<evidence type="ECO:0000259" key="4">
    <source>
        <dbReference type="Pfam" id="PF22936"/>
    </source>
</evidence>
<evidence type="ECO:0008006" key="7">
    <source>
        <dbReference type="Google" id="ProtNLM"/>
    </source>
</evidence>
<dbReference type="PANTHER" id="PTHR42648">
    <property type="entry name" value="TRANSPOSASE, PUTATIVE-RELATED"/>
    <property type="match status" value="1"/>
</dbReference>
<evidence type="ECO:0000313" key="5">
    <source>
        <dbReference type="EnsemblPlants" id="AUR62002827-RA:cds"/>
    </source>
</evidence>
<dbReference type="GO" id="GO:0006508">
    <property type="term" value="P:proteolysis"/>
    <property type="evidence" value="ECO:0007669"/>
    <property type="project" value="UniProtKB-KW"/>
</dbReference>
<name>A0A803KUW9_CHEQI</name>
<reference evidence="5" key="1">
    <citation type="journal article" date="2017" name="Nature">
        <title>The genome of Chenopodium quinoa.</title>
        <authorList>
            <person name="Jarvis D.E."/>
            <person name="Ho Y.S."/>
            <person name="Lightfoot D.J."/>
            <person name="Schmoeckel S.M."/>
            <person name="Li B."/>
            <person name="Borm T.J.A."/>
            <person name="Ohyanagi H."/>
            <person name="Mineta K."/>
            <person name="Michell C.T."/>
            <person name="Saber N."/>
            <person name="Kharbatia N.M."/>
            <person name="Rupper R.R."/>
            <person name="Sharp A.R."/>
            <person name="Dally N."/>
            <person name="Boughton B.A."/>
            <person name="Woo Y.H."/>
            <person name="Gao G."/>
            <person name="Schijlen E.G.W.M."/>
            <person name="Guo X."/>
            <person name="Momin A.A."/>
            <person name="Negrao S."/>
            <person name="Al-Babili S."/>
            <person name="Gehring C."/>
            <person name="Roessner U."/>
            <person name="Jung C."/>
            <person name="Murphy K."/>
            <person name="Arold S.T."/>
            <person name="Gojobori T."/>
            <person name="van der Linden C.G."/>
            <person name="van Loo E.N."/>
            <person name="Jellen E.N."/>
            <person name="Maughan P.J."/>
            <person name="Tester M."/>
        </authorList>
    </citation>
    <scope>NUCLEOTIDE SEQUENCE [LARGE SCALE GENOMIC DNA]</scope>
    <source>
        <strain evidence="5">cv. PI 614886</strain>
    </source>
</reference>
<dbReference type="GO" id="GO:0008233">
    <property type="term" value="F:peptidase activity"/>
    <property type="evidence" value="ECO:0007669"/>
    <property type="project" value="UniProtKB-KW"/>
</dbReference>
<dbReference type="Pfam" id="PF22936">
    <property type="entry name" value="Pol_BBD"/>
    <property type="match status" value="1"/>
</dbReference>
<dbReference type="PANTHER" id="PTHR42648:SF31">
    <property type="entry name" value="RNA-DIRECTED DNA POLYMERASE"/>
    <property type="match status" value="1"/>
</dbReference>
<dbReference type="Proteomes" id="UP000596660">
    <property type="component" value="Unplaced"/>
</dbReference>
<feature type="region of interest" description="Disordered" evidence="2">
    <location>
        <begin position="70"/>
        <end position="113"/>
    </location>
</feature>
<evidence type="ECO:0000256" key="1">
    <source>
        <dbReference type="ARBA" id="ARBA00022670"/>
    </source>
</evidence>
<evidence type="ECO:0000313" key="6">
    <source>
        <dbReference type="Proteomes" id="UP000596660"/>
    </source>
</evidence>
<dbReference type="InterPro" id="IPR054722">
    <property type="entry name" value="PolX-like_BBD"/>
</dbReference>
<evidence type="ECO:0000259" key="3">
    <source>
        <dbReference type="Pfam" id="PF13976"/>
    </source>
</evidence>
<dbReference type="InterPro" id="IPR039537">
    <property type="entry name" value="Retrotran_Ty1/copia-like"/>
</dbReference>
<proteinExistence type="predicted"/>